<keyword evidence="10" id="KW-1185">Reference proteome</keyword>
<evidence type="ECO:0000313" key="10">
    <source>
        <dbReference type="Proteomes" id="UP000479756"/>
    </source>
</evidence>
<name>A0A7C9TPI1_9MICO</name>
<feature type="region of interest" description="Disordered" evidence="6">
    <location>
        <begin position="497"/>
        <end position="530"/>
    </location>
</feature>
<protein>
    <submittedName>
        <fullName evidence="9">FGGY-family carbohydrate kinase</fullName>
    </submittedName>
</protein>
<reference evidence="9 10" key="1">
    <citation type="journal article" date="2014" name="Int. J. Syst. Evol. Microbiol.">
        <title>Description of Galbitalea soli gen. nov., sp. nov., and Frondihabitans sucicola sp. nov.</title>
        <authorList>
            <person name="Kim S.J."/>
            <person name="Lim J.M."/>
            <person name="Ahn J.H."/>
            <person name="Weon H.Y."/>
            <person name="Hamada M."/>
            <person name="Suzuki K."/>
            <person name="Ahn T.Y."/>
            <person name="Kwon S.W."/>
        </authorList>
    </citation>
    <scope>NUCLEOTIDE SEQUENCE [LARGE SCALE GENOMIC DNA]</scope>
    <source>
        <strain evidence="9 10">NBRC 108727</strain>
    </source>
</reference>
<sequence length="530" mass="56803">MTPRAPLFLGIDIGSGSVKAVVATSAGRIIAQGSRPSSIRRPRPGFAEMDAGTDWWDPVVALCREVVPRAEGRLAGVAVSGIGPCVLPTDSAGAPLAPAILYGIDSRATDEVAELEERLGRGSILERCGTELGSQAAGAKLLWLRNRRPEIWRQTSMWFSCHSWIGFRLTGEWYLDHHTASQFDPLYDIRSQDWLREWCDEILPDARLPRLVWPADIVGTVTVRAARETTLPVGLPVIAGTVDAWAEAFSAGVRRPGDLMVMYGSTMFMVQVLPAPVSHPGLWTTSGVERESHTLAAGMSTSGSLTAWVRDLTSGADFPTLIEEAEATTPGSDGLLMLPYFAGERSPIHDPNARGTIIGLTLDHNRGHLFRAAYEGIGYAIRQVLDQVAQFVGPAARVVAVGGGTQGGLWTQIVSDIAGVEQIIPRVTIGASYGDALLAAIGTGSVPPATDWATEESIVRPRPENRASYDALYELFTSLYPKTVDVMHELARLQSEGGLARGAEPGPADPVSGRPSAPASAPPPRHRPHR</sequence>
<dbReference type="SUPFAM" id="SSF53067">
    <property type="entry name" value="Actin-like ATPase domain"/>
    <property type="match status" value="2"/>
</dbReference>
<evidence type="ECO:0000256" key="5">
    <source>
        <dbReference type="RuleBase" id="RU003733"/>
    </source>
</evidence>
<evidence type="ECO:0000259" key="7">
    <source>
        <dbReference type="Pfam" id="PF00370"/>
    </source>
</evidence>
<dbReference type="PANTHER" id="PTHR43095">
    <property type="entry name" value="SUGAR KINASE"/>
    <property type="match status" value="1"/>
</dbReference>
<dbReference type="InterPro" id="IPR018484">
    <property type="entry name" value="FGGY_N"/>
</dbReference>
<evidence type="ECO:0000256" key="2">
    <source>
        <dbReference type="ARBA" id="ARBA00022629"/>
    </source>
</evidence>
<evidence type="ECO:0000256" key="3">
    <source>
        <dbReference type="ARBA" id="ARBA00022679"/>
    </source>
</evidence>
<dbReference type="Proteomes" id="UP000479756">
    <property type="component" value="Unassembled WGS sequence"/>
</dbReference>
<dbReference type="EMBL" id="JAAGWZ010000001">
    <property type="protein sequence ID" value="NEM90736.1"/>
    <property type="molecule type" value="Genomic_DNA"/>
</dbReference>
<comment type="caution">
    <text evidence="9">The sequence shown here is derived from an EMBL/GenBank/DDBJ whole genome shotgun (WGS) entry which is preliminary data.</text>
</comment>
<keyword evidence="2" id="KW-0119">Carbohydrate metabolism</keyword>
<dbReference type="PANTHER" id="PTHR43095:SF5">
    <property type="entry name" value="XYLULOSE KINASE"/>
    <property type="match status" value="1"/>
</dbReference>
<keyword evidence="4 5" id="KW-0418">Kinase</keyword>
<gene>
    <name evidence="9" type="ORF">G3T37_05145</name>
</gene>
<dbReference type="InterPro" id="IPR050406">
    <property type="entry name" value="FGGY_Carb_Kinase"/>
</dbReference>
<dbReference type="InterPro" id="IPR018485">
    <property type="entry name" value="FGGY_C"/>
</dbReference>
<organism evidence="9 10">
    <name type="scientific">Galbitalea soli</name>
    <dbReference type="NCBI Taxonomy" id="1268042"/>
    <lineage>
        <taxon>Bacteria</taxon>
        <taxon>Bacillati</taxon>
        <taxon>Actinomycetota</taxon>
        <taxon>Actinomycetes</taxon>
        <taxon>Micrococcales</taxon>
        <taxon>Microbacteriaceae</taxon>
        <taxon>Galbitalea</taxon>
    </lineage>
</organism>
<evidence type="ECO:0000259" key="8">
    <source>
        <dbReference type="Pfam" id="PF02782"/>
    </source>
</evidence>
<dbReference type="InterPro" id="IPR043129">
    <property type="entry name" value="ATPase_NBD"/>
</dbReference>
<accession>A0A7C9TPI1</accession>
<dbReference type="CDD" id="cd07804">
    <property type="entry name" value="ASKHA_NBD_FGGY_RrXK-like"/>
    <property type="match status" value="1"/>
</dbReference>
<dbReference type="PIRSF" id="PIRSF000538">
    <property type="entry name" value="GlpK"/>
    <property type="match status" value="1"/>
</dbReference>
<evidence type="ECO:0000256" key="4">
    <source>
        <dbReference type="ARBA" id="ARBA00022777"/>
    </source>
</evidence>
<dbReference type="GO" id="GO:0042732">
    <property type="term" value="P:D-xylose metabolic process"/>
    <property type="evidence" value="ECO:0007669"/>
    <property type="project" value="UniProtKB-KW"/>
</dbReference>
<dbReference type="RefSeq" id="WP_163472352.1">
    <property type="nucleotide sequence ID" value="NZ_JAAGWZ010000001.1"/>
</dbReference>
<dbReference type="Gene3D" id="3.30.420.40">
    <property type="match status" value="2"/>
</dbReference>
<keyword evidence="2" id="KW-0859">Xylose metabolism</keyword>
<dbReference type="Pfam" id="PF02782">
    <property type="entry name" value="FGGY_C"/>
    <property type="match status" value="1"/>
</dbReference>
<dbReference type="GO" id="GO:0016301">
    <property type="term" value="F:kinase activity"/>
    <property type="evidence" value="ECO:0007669"/>
    <property type="project" value="UniProtKB-KW"/>
</dbReference>
<proteinExistence type="inferred from homology"/>
<comment type="similarity">
    <text evidence="1 5">Belongs to the FGGY kinase family.</text>
</comment>
<dbReference type="InterPro" id="IPR018483">
    <property type="entry name" value="Carb_kinase_FGGY_CS"/>
</dbReference>
<dbReference type="InterPro" id="IPR000577">
    <property type="entry name" value="Carb_kinase_FGGY"/>
</dbReference>
<dbReference type="Pfam" id="PF00370">
    <property type="entry name" value="FGGY_N"/>
    <property type="match status" value="1"/>
</dbReference>
<feature type="domain" description="Carbohydrate kinase FGGY N-terminal" evidence="7">
    <location>
        <begin position="8"/>
        <end position="249"/>
    </location>
</feature>
<evidence type="ECO:0000313" key="9">
    <source>
        <dbReference type="EMBL" id="NEM90736.1"/>
    </source>
</evidence>
<dbReference type="GO" id="GO:0016773">
    <property type="term" value="F:phosphotransferase activity, alcohol group as acceptor"/>
    <property type="evidence" value="ECO:0007669"/>
    <property type="project" value="InterPro"/>
</dbReference>
<evidence type="ECO:0000256" key="6">
    <source>
        <dbReference type="SAM" id="MobiDB-lite"/>
    </source>
</evidence>
<dbReference type="PROSITE" id="PS00445">
    <property type="entry name" value="FGGY_KINASES_2"/>
    <property type="match status" value="1"/>
</dbReference>
<evidence type="ECO:0000256" key="1">
    <source>
        <dbReference type="ARBA" id="ARBA00009156"/>
    </source>
</evidence>
<dbReference type="AlphaFoldDB" id="A0A7C9TPI1"/>
<keyword evidence="3 5" id="KW-0808">Transferase</keyword>
<feature type="domain" description="Carbohydrate kinase FGGY C-terminal" evidence="8">
    <location>
        <begin position="264"/>
        <end position="441"/>
    </location>
</feature>